<feature type="compositionally biased region" description="Polar residues" evidence="1">
    <location>
        <begin position="291"/>
        <end position="306"/>
    </location>
</feature>
<dbReference type="CDD" id="cd14372">
    <property type="entry name" value="CUE_Cue5p_like"/>
    <property type="match status" value="1"/>
</dbReference>
<evidence type="ECO:0000256" key="1">
    <source>
        <dbReference type="SAM" id="MobiDB-lite"/>
    </source>
</evidence>
<proteinExistence type="predicted"/>
<evidence type="ECO:0000313" key="3">
    <source>
        <dbReference type="EMBL" id="TKA24989.1"/>
    </source>
</evidence>
<dbReference type="InterPro" id="IPR003892">
    <property type="entry name" value="CUE"/>
</dbReference>
<dbReference type="AlphaFoldDB" id="A0A4V5N3U0"/>
<reference evidence="3 4" key="1">
    <citation type="submission" date="2017-03" db="EMBL/GenBank/DDBJ databases">
        <title>Genomes of endolithic fungi from Antarctica.</title>
        <authorList>
            <person name="Coleine C."/>
            <person name="Masonjones S."/>
            <person name="Stajich J.E."/>
        </authorList>
    </citation>
    <scope>NUCLEOTIDE SEQUENCE [LARGE SCALE GENOMIC DNA]</scope>
    <source>
        <strain evidence="3 4">CCFEE 6315</strain>
    </source>
</reference>
<feature type="compositionally biased region" description="Acidic residues" evidence="1">
    <location>
        <begin position="395"/>
        <end position="411"/>
    </location>
</feature>
<feature type="compositionally biased region" description="Basic and acidic residues" evidence="1">
    <location>
        <begin position="1"/>
        <end position="24"/>
    </location>
</feature>
<dbReference type="Proteomes" id="UP000308549">
    <property type="component" value="Unassembled WGS sequence"/>
</dbReference>
<dbReference type="GO" id="GO:0043130">
    <property type="term" value="F:ubiquitin binding"/>
    <property type="evidence" value="ECO:0007669"/>
    <property type="project" value="InterPro"/>
</dbReference>
<feature type="domain" description="CUE" evidence="2">
    <location>
        <begin position="90"/>
        <end position="134"/>
    </location>
</feature>
<gene>
    <name evidence="3" type="ORF">B0A50_06087</name>
</gene>
<dbReference type="Gene3D" id="1.10.8.10">
    <property type="entry name" value="DNA helicase RuvA subunit, C-terminal domain"/>
    <property type="match status" value="1"/>
</dbReference>
<evidence type="ECO:0000313" key="4">
    <source>
        <dbReference type="Proteomes" id="UP000308549"/>
    </source>
</evidence>
<feature type="compositionally biased region" description="Acidic residues" evidence="1">
    <location>
        <begin position="207"/>
        <end position="221"/>
    </location>
</feature>
<feature type="region of interest" description="Disordered" evidence="1">
    <location>
        <begin position="1"/>
        <end position="96"/>
    </location>
</feature>
<feature type="compositionally biased region" description="Basic and acidic residues" evidence="1">
    <location>
        <begin position="35"/>
        <end position="47"/>
    </location>
</feature>
<feature type="compositionally biased region" description="Polar residues" evidence="1">
    <location>
        <begin position="226"/>
        <end position="237"/>
    </location>
</feature>
<comment type="caution">
    <text evidence="3">The sequence shown here is derived from an EMBL/GenBank/DDBJ whole genome shotgun (WGS) entry which is preliminary data.</text>
</comment>
<feature type="compositionally biased region" description="Acidic residues" evidence="1">
    <location>
        <begin position="25"/>
        <end position="34"/>
    </location>
</feature>
<feature type="region of interest" description="Disordered" evidence="1">
    <location>
        <begin position="119"/>
        <end position="237"/>
    </location>
</feature>
<feature type="region of interest" description="Disordered" evidence="1">
    <location>
        <begin position="249"/>
        <end position="494"/>
    </location>
</feature>
<sequence length="494" mass="53512">MAAEKEEPVSPVSKEEESATTREEMDFDNDDADDKQDKQDKEDKEEASPAALKSPNTAVKSPSPSPKPRVSFQDGPAEEIPPSKPPRPLSPQVQAENTLIEAFPTIDTKVVKAVLAASGGRIDPAFNALLGMSDPDFRPEEPAPPQPPRPQPRQQRQPMSQLEADEMYARQLAEQYNAGGATRGSHRYNQREPGRRGPNQQRSTYDQENDQESSFFDEDLAEIGKNISQGFQETQKKFNSWINTFRKRIDGEEDDDEDSNQLYAGDRPPPGRQNFGPSQADQLRGIRRSAEQQSRASTGARPSTEAQRYDADPEEFHADAFERLELRDDEAPPAMPPRTSSRPKTNPDLFKTQPVAPPQSGPVDEVDAAERSAGADTSEKARKWRPLTSVAPQPAEEENDPFSLGDDDEEGGGGGGGKEGEEGKGEEVMKEASERLKSSARASVSAEGGKGPGEGGLQASERSESGGGNKDKVAEAILSGDGGSGAGGSEEKKE</sequence>
<dbReference type="GO" id="GO:0005737">
    <property type="term" value="C:cytoplasm"/>
    <property type="evidence" value="ECO:0007669"/>
    <property type="project" value="TreeGrafter"/>
</dbReference>
<accession>A0A4V5N3U0</accession>
<dbReference type="SMART" id="SM00546">
    <property type="entry name" value="CUE"/>
    <property type="match status" value="1"/>
</dbReference>
<evidence type="ECO:0000259" key="2">
    <source>
        <dbReference type="PROSITE" id="PS51140"/>
    </source>
</evidence>
<dbReference type="PANTHER" id="PTHR16461:SF5">
    <property type="entry name" value="TOLL-INTERACTING PROTEIN"/>
    <property type="match status" value="1"/>
</dbReference>
<dbReference type="GO" id="GO:0031624">
    <property type="term" value="F:ubiquitin conjugating enzyme binding"/>
    <property type="evidence" value="ECO:0007669"/>
    <property type="project" value="TreeGrafter"/>
</dbReference>
<dbReference type="PROSITE" id="PS51140">
    <property type="entry name" value="CUE"/>
    <property type="match status" value="1"/>
</dbReference>
<dbReference type="OrthoDB" id="9942608at2759"/>
<feature type="compositionally biased region" description="Basic and acidic residues" evidence="1">
    <location>
        <begin position="307"/>
        <end position="330"/>
    </location>
</feature>
<dbReference type="EMBL" id="NAJL01000039">
    <property type="protein sequence ID" value="TKA24989.1"/>
    <property type="molecule type" value="Genomic_DNA"/>
</dbReference>
<dbReference type="PANTHER" id="PTHR16461">
    <property type="entry name" value="TOLL-INTERACTING PROTEIN"/>
    <property type="match status" value="1"/>
</dbReference>
<feature type="compositionally biased region" description="Pro residues" evidence="1">
    <location>
        <begin position="142"/>
        <end position="151"/>
    </location>
</feature>
<dbReference type="InterPro" id="IPR041807">
    <property type="entry name" value="Cue5/Don1_CUE"/>
</dbReference>
<protein>
    <recommendedName>
        <fullName evidence="2">CUE domain-containing protein</fullName>
    </recommendedName>
</protein>
<feature type="compositionally biased region" description="Basic and acidic residues" evidence="1">
    <location>
        <begin position="461"/>
        <end position="474"/>
    </location>
</feature>
<dbReference type="InterPro" id="IPR009060">
    <property type="entry name" value="UBA-like_sf"/>
</dbReference>
<feature type="compositionally biased region" description="Basic and acidic residues" evidence="1">
    <location>
        <begin position="418"/>
        <end position="437"/>
    </location>
</feature>
<keyword evidence="4" id="KW-1185">Reference proteome</keyword>
<dbReference type="SUPFAM" id="SSF46934">
    <property type="entry name" value="UBA-like"/>
    <property type="match status" value="1"/>
</dbReference>
<dbReference type="GO" id="GO:0006511">
    <property type="term" value="P:ubiquitin-dependent protein catabolic process"/>
    <property type="evidence" value="ECO:0007669"/>
    <property type="project" value="TreeGrafter"/>
</dbReference>
<organism evidence="3 4">
    <name type="scientific">Salinomyces thailandicus</name>
    <dbReference type="NCBI Taxonomy" id="706561"/>
    <lineage>
        <taxon>Eukaryota</taxon>
        <taxon>Fungi</taxon>
        <taxon>Dikarya</taxon>
        <taxon>Ascomycota</taxon>
        <taxon>Pezizomycotina</taxon>
        <taxon>Dothideomycetes</taxon>
        <taxon>Dothideomycetidae</taxon>
        <taxon>Mycosphaerellales</taxon>
        <taxon>Teratosphaeriaceae</taxon>
        <taxon>Salinomyces</taxon>
    </lineage>
</organism>
<name>A0A4V5N3U0_9PEZI</name>
<dbReference type="FunFam" id="1.10.8.10:FF:000064">
    <property type="entry name" value="Similar to CUE domain-containing protein"/>
    <property type="match status" value="1"/>
</dbReference>
<dbReference type="Pfam" id="PF02845">
    <property type="entry name" value="CUE"/>
    <property type="match status" value="1"/>
</dbReference>